<dbReference type="PANTHER" id="PTHR43289">
    <property type="entry name" value="MITOGEN-ACTIVATED PROTEIN KINASE KINASE KINASE 20-RELATED"/>
    <property type="match status" value="1"/>
</dbReference>
<evidence type="ECO:0000256" key="2">
    <source>
        <dbReference type="ARBA" id="ARBA00022741"/>
    </source>
</evidence>
<dbReference type="SUPFAM" id="SSF56112">
    <property type="entry name" value="Protein kinase-like (PK-like)"/>
    <property type="match status" value="1"/>
</dbReference>
<proteinExistence type="predicted"/>
<organism evidence="9 10">
    <name type="scientific">Ideonella lacteola</name>
    <dbReference type="NCBI Taxonomy" id="2984193"/>
    <lineage>
        <taxon>Bacteria</taxon>
        <taxon>Pseudomonadati</taxon>
        <taxon>Pseudomonadota</taxon>
        <taxon>Betaproteobacteria</taxon>
        <taxon>Burkholderiales</taxon>
        <taxon>Sphaerotilaceae</taxon>
        <taxon>Ideonella</taxon>
    </lineage>
</organism>
<gene>
    <name evidence="9" type="ORF">AACH06_21130</name>
</gene>
<dbReference type="InterPro" id="IPR017441">
    <property type="entry name" value="Protein_kinase_ATP_BS"/>
</dbReference>
<dbReference type="InterPro" id="IPR011009">
    <property type="entry name" value="Kinase-like_dom_sf"/>
</dbReference>
<feature type="region of interest" description="Disordered" evidence="6">
    <location>
        <begin position="437"/>
        <end position="500"/>
    </location>
</feature>
<dbReference type="PROSITE" id="PS50011">
    <property type="entry name" value="PROTEIN_KINASE_DOM"/>
    <property type="match status" value="1"/>
</dbReference>
<evidence type="ECO:0000256" key="1">
    <source>
        <dbReference type="ARBA" id="ARBA00022679"/>
    </source>
</evidence>
<reference evidence="9 10" key="1">
    <citation type="submission" date="2024-04" db="EMBL/GenBank/DDBJ databases">
        <title>Novel species of the genus Ideonella isolated from streams.</title>
        <authorList>
            <person name="Lu H."/>
        </authorList>
    </citation>
    <scope>NUCLEOTIDE SEQUENCE [LARGE SCALE GENOMIC DNA]</scope>
    <source>
        <strain evidence="9 10">DXS29W</strain>
    </source>
</reference>
<dbReference type="Gene3D" id="3.30.200.20">
    <property type="entry name" value="Phosphorylase Kinase, domain 1"/>
    <property type="match status" value="1"/>
</dbReference>
<sequence length="591" mass="63084">MLDSPEDRPPTTDQPTADELNALPVGTTFGALEVVRTLGVGGFGIVYLAQDHALQRLVAVKEYMPGQLAQRGSGSQVSLRTSDDQDTFELGRRSFVNEARLLARFDHRSLLKVYQFWEANGTAYMAMPFLQGQTLKQVRKAMVGPPDDAFVLKVLLPLLDGLSLLHAESVYHRDIAPDNILLPDGGGDPILLDFGAARHAIGDRTQMFTAILKPSFAPIEQYGESASLRQGPWTDLFALGAVAHYLITGRTPPAATTRVVSDSYQPLVEMTRLGLSRHLLSAVDWALQVKPEDRPQSVAEMRAALTGEKPAPVRAVKPPVPEEPVHHDENGPAFQPTVQMSTMPGQLADLPLPKTMPFDRARRAGAAARGRLWRSGRDATRSDMFRSGSPKDGTHWLGTAMLFGGAAVVAIAAAGFWWSSRTPHADGVELQGAPAVDGAAASSATPMAAPSQPTMAAPTTPGGKAGGEAAGELPVVRMSPPPAGSDKPIVREVSPGKAPVRDLSIPASALEGGSSAADPKPLPVSRVPAGDESPAVVAAGTADPRAACGKKVFLALALCIDRLCRDSTYSNHRECVRLRDLRDQRDQQRQH</sequence>
<evidence type="ECO:0000256" key="4">
    <source>
        <dbReference type="ARBA" id="ARBA00022840"/>
    </source>
</evidence>
<evidence type="ECO:0000259" key="8">
    <source>
        <dbReference type="PROSITE" id="PS50011"/>
    </source>
</evidence>
<keyword evidence="3 9" id="KW-0418">Kinase</keyword>
<accession>A0ABU9BWV2</accession>
<comment type="caution">
    <text evidence="9">The sequence shown here is derived from an EMBL/GenBank/DDBJ whole genome shotgun (WGS) entry which is preliminary data.</text>
</comment>
<feature type="compositionally biased region" description="Basic and acidic residues" evidence="6">
    <location>
        <begin position="1"/>
        <end position="10"/>
    </location>
</feature>
<dbReference type="EMBL" id="JBBUTG010000015">
    <property type="protein sequence ID" value="MEK8033332.1"/>
    <property type="molecule type" value="Genomic_DNA"/>
</dbReference>
<evidence type="ECO:0000313" key="10">
    <source>
        <dbReference type="Proteomes" id="UP001371218"/>
    </source>
</evidence>
<dbReference type="InterPro" id="IPR000719">
    <property type="entry name" value="Prot_kinase_dom"/>
</dbReference>
<keyword evidence="4 5" id="KW-0067">ATP-binding</keyword>
<feature type="transmembrane region" description="Helical" evidence="7">
    <location>
        <begin position="396"/>
        <end position="418"/>
    </location>
</feature>
<dbReference type="CDD" id="cd14014">
    <property type="entry name" value="STKc_PknB_like"/>
    <property type="match status" value="1"/>
</dbReference>
<keyword evidence="10" id="KW-1185">Reference proteome</keyword>
<name>A0ABU9BWV2_9BURK</name>
<keyword evidence="2 5" id="KW-0547">Nucleotide-binding</keyword>
<feature type="domain" description="Protein kinase" evidence="8">
    <location>
        <begin position="32"/>
        <end position="306"/>
    </location>
</feature>
<evidence type="ECO:0000256" key="6">
    <source>
        <dbReference type="SAM" id="MobiDB-lite"/>
    </source>
</evidence>
<dbReference type="Pfam" id="PF00069">
    <property type="entry name" value="Pkinase"/>
    <property type="match status" value="1"/>
</dbReference>
<dbReference type="PANTHER" id="PTHR43289:SF34">
    <property type="entry name" value="SERINE_THREONINE-PROTEIN KINASE YBDM-RELATED"/>
    <property type="match status" value="1"/>
</dbReference>
<dbReference type="GO" id="GO:0016301">
    <property type="term" value="F:kinase activity"/>
    <property type="evidence" value="ECO:0007669"/>
    <property type="project" value="UniProtKB-KW"/>
</dbReference>
<feature type="region of interest" description="Disordered" evidence="6">
    <location>
        <begin position="1"/>
        <end position="20"/>
    </location>
</feature>
<dbReference type="SMART" id="SM00219">
    <property type="entry name" value="TyrKc"/>
    <property type="match status" value="1"/>
</dbReference>
<evidence type="ECO:0000256" key="5">
    <source>
        <dbReference type="PROSITE-ProRule" id="PRU10141"/>
    </source>
</evidence>
<dbReference type="InterPro" id="IPR020635">
    <property type="entry name" value="Tyr_kinase_cat_dom"/>
</dbReference>
<keyword evidence="7" id="KW-0812">Transmembrane</keyword>
<keyword evidence="1" id="KW-0808">Transferase</keyword>
<evidence type="ECO:0000313" key="9">
    <source>
        <dbReference type="EMBL" id="MEK8033332.1"/>
    </source>
</evidence>
<dbReference type="PROSITE" id="PS00109">
    <property type="entry name" value="PROTEIN_KINASE_TYR"/>
    <property type="match status" value="1"/>
</dbReference>
<feature type="binding site" evidence="5">
    <location>
        <position position="61"/>
    </location>
    <ligand>
        <name>ATP</name>
        <dbReference type="ChEBI" id="CHEBI:30616"/>
    </ligand>
</feature>
<evidence type="ECO:0000256" key="7">
    <source>
        <dbReference type="SAM" id="Phobius"/>
    </source>
</evidence>
<dbReference type="InterPro" id="IPR008266">
    <property type="entry name" value="Tyr_kinase_AS"/>
</dbReference>
<keyword evidence="7" id="KW-1133">Transmembrane helix</keyword>
<feature type="compositionally biased region" description="Low complexity" evidence="6">
    <location>
        <begin position="437"/>
        <end position="462"/>
    </location>
</feature>
<keyword evidence="7" id="KW-0472">Membrane</keyword>
<dbReference type="RefSeq" id="WP_341427752.1">
    <property type="nucleotide sequence ID" value="NZ_JBBUTG010000015.1"/>
</dbReference>
<dbReference type="Proteomes" id="UP001371218">
    <property type="component" value="Unassembled WGS sequence"/>
</dbReference>
<protein>
    <submittedName>
        <fullName evidence="9">Protein kinase</fullName>
    </submittedName>
</protein>
<dbReference type="PROSITE" id="PS00107">
    <property type="entry name" value="PROTEIN_KINASE_ATP"/>
    <property type="match status" value="1"/>
</dbReference>
<evidence type="ECO:0000256" key="3">
    <source>
        <dbReference type="ARBA" id="ARBA00022777"/>
    </source>
</evidence>
<dbReference type="Gene3D" id="1.10.510.10">
    <property type="entry name" value="Transferase(Phosphotransferase) domain 1"/>
    <property type="match status" value="1"/>
</dbReference>